<accession>A0A813LJP6</accession>
<evidence type="ECO:0000313" key="3">
    <source>
        <dbReference type="Proteomes" id="UP000626109"/>
    </source>
</evidence>
<evidence type="ECO:0000256" key="1">
    <source>
        <dbReference type="SAM" id="MobiDB-lite"/>
    </source>
</evidence>
<dbReference type="AlphaFoldDB" id="A0A813LJP6"/>
<name>A0A813LJP6_POLGL</name>
<proteinExistence type="predicted"/>
<comment type="caution">
    <text evidence="2">The sequence shown here is derived from an EMBL/GenBank/DDBJ whole genome shotgun (WGS) entry which is preliminary data.</text>
</comment>
<feature type="region of interest" description="Disordered" evidence="1">
    <location>
        <begin position="73"/>
        <end position="102"/>
    </location>
</feature>
<reference evidence="2" key="1">
    <citation type="submission" date="2021-02" db="EMBL/GenBank/DDBJ databases">
        <authorList>
            <person name="Dougan E. K."/>
            <person name="Rhodes N."/>
            <person name="Thang M."/>
            <person name="Chan C."/>
        </authorList>
    </citation>
    <scope>NUCLEOTIDE SEQUENCE</scope>
</reference>
<sequence length="111" mass="11729">MMSSYSAVFDGGAQEVSRLEVEASSTASEGEGSMREIVPTCRTLGKWSAAKLVLGSLVGISVVVVLLTPGRSQAESDQSGQLPVEQKWWQPPPPAPKSFVNTSDAECQAFA</sequence>
<dbReference type="Proteomes" id="UP000626109">
    <property type="component" value="Unassembled WGS sequence"/>
</dbReference>
<protein>
    <submittedName>
        <fullName evidence="2">Uncharacterized protein</fullName>
    </submittedName>
</protein>
<dbReference type="EMBL" id="CAJNNW010035661">
    <property type="protein sequence ID" value="CAE8729126.1"/>
    <property type="molecule type" value="Genomic_DNA"/>
</dbReference>
<organism evidence="2 3">
    <name type="scientific">Polarella glacialis</name>
    <name type="common">Dinoflagellate</name>
    <dbReference type="NCBI Taxonomy" id="89957"/>
    <lineage>
        <taxon>Eukaryota</taxon>
        <taxon>Sar</taxon>
        <taxon>Alveolata</taxon>
        <taxon>Dinophyceae</taxon>
        <taxon>Suessiales</taxon>
        <taxon>Suessiaceae</taxon>
        <taxon>Polarella</taxon>
    </lineage>
</organism>
<evidence type="ECO:0000313" key="2">
    <source>
        <dbReference type="EMBL" id="CAE8729126.1"/>
    </source>
</evidence>
<feature type="non-terminal residue" evidence="2">
    <location>
        <position position="111"/>
    </location>
</feature>
<gene>
    <name evidence="2" type="ORF">PGLA2088_LOCUS45326</name>
</gene>